<dbReference type="EMBL" id="KK107293">
    <property type="protein sequence ID" value="EZA53281.1"/>
    <property type="molecule type" value="Genomic_DNA"/>
</dbReference>
<protein>
    <submittedName>
        <fullName evidence="9">Huntingtin</fullName>
    </submittedName>
</protein>
<dbReference type="SUPFAM" id="SSF48371">
    <property type="entry name" value="ARM repeat"/>
    <property type="match status" value="1"/>
</dbReference>
<feature type="compositionally biased region" description="Basic and acidic residues" evidence="8">
    <location>
        <begin position="3141"/>
        <end position="3150"/>
    </location>
</feature>
<dbReference type="InterPro" id="IPR000091">
    <property type="entry name" value="Huntingtin"/>
</dbReference>
<dbReference type="InterPro" id="IPR016024">
    <property type="entry name" value="ARM-type_fold"/>
</dbReference>
<evidence type="ECO:0000256" key="2">
    <source>
        <dbReference type="ARBA" id="ARBA00004123"/>
    </source>
</evidence>
<feature type="region of interest" description="Disordered" evidence="8">
    <location>
        <begin position="981"/>
        <end position="1000"/>
    </location>
</feature>
<dbReference type="OrthoDB" id="10065698at2759"/>
<keyword evidence="6" id="KW-0539">Nucleus</keyword>
<evidence type="ECO:0000256" key="1">
    <source>
        <dbReference type="ARBA" id="ARBA00002907"/>
    </source>
</evidence>
<dbReference type="InterPro" id="IPR011989">
    <property type="entry name" value="ARM-like"/>
</dbReference>
<organism evidence="9 10">
    <name type="scientific">Ooceraea biroi</name>
    <name type="common">Clonal raider ant</name>
    <name type="synonym">Cerapachys biroi</name>
    <dbReference type="NCBI Taxonomy" id="2015173"/>
    <lineage>
        <taxon>Eukaryota</taxon>
        <taxon>Metazoa</taxon>
        <taxon>Ecdysozoa</taxon>
        <taxon>Arthropoda</taxon>
        <taxon>Hexapoda</taxon>
        <taxon>Insecta</taxon>
        <taxon>Pterygota</taxon>
        <taxon>Neoptera</taxon>
        <taxon>Endopterygota</taxon>
        <taxon>Hymenoptera</taxon>
        <taxon>Apocrita</taxon>
        <taxon>Aculeata</taxon>
        <taxon>Formicoidea</taxon>
        <taxon>Formicidae</taxon>
        <taxon>Dorylinae</taxon>
        <taxon>Ooceraea</taxon>
    </lineage>
</organism>
<dbReference type="InterPro" id="IPR024613">
    <property type="entry name" value="Huntingtin_N_HEAT_rpt-2"/>
</dbReference>
<keyword evidence="10" id="KW-1185">Reference proteome</keyword>
<dbReference type="PRINTS" id="PR00375">
    <property type="entry name" value="HUNTINGTIN"/>
</dbReference>
<evidence type="ECO:0000256" key="3">
    <source>
        <dbReference type="ARBA" id="ARBA00004496"/>
    </source>
</evidence>
<comment type="function">
    <text evidence="1">May play a role in microtubule-mediated transport or vesicle function.</text>
</comment>
<sequence>MAHLNNVLKAVETLNALRELDVPSDSGARKEKVSCCTIIVEGVCSPTVKQNAKFPHILTASIETLLALCNDEESDVRTVADESLNKIIRAMVDSNIVKIQIELYNEIKRNGPARTLRAALWRFGLLSHMIRPTRGKAYVSNLIPCIVIIAHRSEDIVIETLSQSLPLIFKVLGPFMTDNDVKKLLRAFFENISSTQAAFRRAAANMILTTCINCRKPQFFLNYVLNYLLDILTPAKNAEDHSSTIIGVFGCLRVILPYICKPPESQDVETQQIDNLLHIYELCLHYTKWHSDHNIVNAALETLAQLLKMPAKSLVSILLSSEGITQSRIISNQNTCTLSLGQMSISSASTAYGGNSDSISNLHEPGVLEIAPNIDKWIADAETTSPATCNVQNTQNECANDVIEMKGKILENYCGLKIGALDNELVEEGSDVGSEVEKSERAPYPSLQSEQSKEDYSEETTLSFASPKKSSLDFVLYEADIGSFTDSDMPVKFCCRHLVSSFLLAGKPGHLISDKLFRVSVKSLALTCVGYILKLYPHLFTMTVAKESSCNEKNQLIEDILLFADHPDPQIRGNIAMVIGIFLKSVFVQYGGSFQNFERECSIQRESGNILLENLIKLLLKSLDDDSATTCRQTLDALNLCLPELFDSVENEHGLTILTVLPKLMKSPYFLVKVKLVDLLSKLSYITIEHVTGQLLFQEHFIDVIIALLGDQDQRVRHAASDAIVKSVPCLYFRHPQEDTVTKKATQYTQRFLNAVTSSISELSSCQDKHKPFVNTSIKPFVFLNYYNGMNYSSSVENSLSRIVNILTEMLTVHSSKYVIYGCCETLFCLSETYPTTVYVRGWDCILPKTLLKKSKRSNDRTDASDIGFVSEMISSPVGSGLLSVTLPLLTSSSISLDLSTHRHLILLAGNLASGLAICNFKSGSDPTKLWSTCKDRYMELLLTHIMRVLNIFVHVIDEVQLAQASGKSVLPSLSSTQTLSPKKKLLPEQKSKERGEKIGGLRSGREQIGTFVAMPHYMKMHDILRAAHSNYLVTLEHEASEMYVSLLNATLDVLSQILEIASVNEAGRIAEEVLCYLKTTVILSPTATVQCVQQLLKCLFGTNVCAQWTELDVQKNMMDRYDTLQDDVRGFYNQCFQYPARQMANTIKYIGNNCRGENEPDTGWIGLLRRKGDRKFSSVFKTLARSSDQKTSVASFIRLFEPMVIKSLKQYTVTSNIALQCQVLMLLSQLVQLKVNYCLLDSDKIFIGFVLKQFEYIEEGHIQQTQDLLPRIFNFLVHLSYEKNHSKAIIGIPKIIQLCDGLMASGQPAISHCIPALAPVIEDIFLIRNGSSSAVEQRELETTRDVLIAMLLRLVEYHQVVELLALCLAESRFSGDGNGEEKWRRWSRLTMDTVLPVLAGGKLKIESEKAHVALVKLFAAISPTVFRPVDPLLKILFTASISTTASTLKLKRWLGMINVVLLSLISCAKEEAMLARLSDLSVCATDVSRLFSTPADTSPHESMDPLNALGTQSRQMPPEQILARFIFRVINLISSKVFNLLGLINHKSADPFVGFSDYTADDNYLVHQFAFFLQLCIHMFESGSHCKVANATMQMIQGRDVPNDESLLIDDLNYLMLSIGNVCPTVTCQWAYLMILLGYNEMSFWSKVLGSKSDYVTHVRPSEKEICDHASSNINIQIIRRGGIILFCDYICENLNDVEPLTWLLVNHIEEAVNIATESPVRDLLTTAIHRNPAASGLLVQAIATKCTDLSQPSFIKRLLQCIEGAHHSQSGAVIMTLIPRLLSTKYLALSRMAAKIASRRVEILLTTNADDVISQLSKDDVVKILTVLQTTKLARKHGSLVSLLNKLAVQYYDLSPLELDQCRPFNPSTVKSVQLDRNWFLSQVRLRCCHSSAGNNPMELAQLLKDLDFDDCVSILSCKEFNLKILKHCVILGARLSIERCQQLEFGSAQNEKDFHFDASPLYVAAKQCLLEHIHYICELIPKPHQIYNPEANNSSGKELKYATRLAELLSDSLYWEILFTIIPIVKIYMRTLPKLAKYNVAKIDVKFEEDIAKFSMLCLELAHWMMYSDQKKIHKLRPHDMDLALSCAAEILRHAAPSKIFGDSARHTWVCSAAICLTKVIESVLTTMDPLPIVDSQALEPALQDDETKDYARACIQIASIVAWLEKCQVEGFTRNIPSYLFNTIKSLVVSVSRQPLVNSYVLTPPLVWKRGCHIVGSGPTKCYFPLPSSESNFLQEVDILEQFIYRVNLLGWTSRSQFEEIWMAFLSVLNFLQNENMPSDEVVVLIQASSLAIQAITRLLLQTLLLPCPGNPGASTLIHHSRDPQLSVHKISSQKLYAIQELLLWKYEYMNDMENRNGLKLDHIFHRGNVERTAVSDKFTYSQLSVSYLWSLCNLYEDKLNASVLDLKNRRNDALMSASLDLDSCLRFLIEHYTIWMSPQANTPVQLLTEIVKSILAISELFLERSQYQWMLDVCLEISRIHPTENAILHQYLAVSVCKAAAVLTPLDLDTLDKVKRIVDVNLKSGFLAARVSALHGSLYLLQSAVLAKCEETMNVIHPLAIEYIQKHIDSQDSNSVLNQSEEHQGIMWALVFFLLEHAEDTPPDTEAPAVLELVLSLVTSQGISYGLHQTLLQGLERLVATKSVVGKVAEQIVKVAMDRLKQPSPLLALPALQLLLTCMYTEAADRLNQPSGEEPPLPDVEPETLVRSIERISAIFDKIRKGHPMEVEVLCTVLSGVLGDFFPPSEILSKVIGEFLSPQQPHPRLLSAVVFKVCEKACTCTEMELLQDWVVFSLPNFIQSLPMAMSTWCLSCFFISASTNNWLRALFPYVQSRIGKYEYEDKKILCIAASDFYHKETTELYKRVPINGYKDTGYHQDEFCSNCGQYEYEDVLRNVIAARKKKTKSYEKHCPSCHCSPERRKFSPPSKPRTTGNVEAMLNRYERACAEPINSAIKKSQSSPLSQKVCWHGCQTSVHPRRPKRSLQNRRQRRVEIDRCSFKVRGDAVNSELNEDIEGYSNYTQSLPIKSSLKKHGHCREPEGSPNEQEYSDADSEVSTKCIRQSRKSRVPNLESRHHYVGGDAEYIAEMRNESDVELRQNDCRTRDCQEMRKIVLEFEDLERLKRGDGEAAAMTMMSEDDKRTEKRKLASRTTKQGKLSDAIPYRVTKKPSTLIKESVNQSAKEFALNASAHLTKLDLHTTKTRILESIDHVLGTMNNTKNNASMQQEQTEQETVEKISRELQENGWQLLFNALTIHRDTTDSSRRTVRLECLNHIRQQLDKLYALELTLDNCPKLQSSHDTSYVEENQQLQQSLEQKIVDS</sequence>
<dbReference type="Pfam" id="PF20927">
    <property type="entry name" value="Htt_C-HEAT"/>
    <property type="match status" value="2"/>
</dbReference>
<evidence type="ECO:0000256" key="7">
    <source>
        <dbReference type="PROSITE-ProRule" id="PRU00103"/>
    </source>
</evidence>
<evidence type="ECO:0000256" key="4">
    <source>
        <dbReference type="ARBA" id="ARBA00007153"/>
    </source>
</evidence>
<dbReference type="Gene3D" id="1.25.10.10">
    <property type="entry name" value="Leucine-rich Repeat Variant"/>
    <property type="match status" value="2"/>
</dbReference>
<feature type="region of interest" description="Disordered" evidence="8">
    <location>
        <begin position="3137"/>
        <end position="3160"/>
    </location>
</feature>
<dbReference type="InterPro" id="IPR048411">
    <property type="entry name" value="Htt_N_HEAT_rpt-1"/>
</dbReference>
<dbReference type="PANTHER" id="PTHR10170:SF10">
    <property type="entry name" value="HUNTINGTIN"/>
    <property type="match status" value="1"/>
</dbReference>
<comment type="similarity">
    <text evidence="4">Belongs to the huntingtin family.</text>
</comment>
<dbReference type="OMA" id="VHWSHLL"/>
<dbReference type="PROSITE" id="PS50077">
    <property type="entry name" value="HEAT_REPEAT"/>
    <property type="match status" value="1"/>
</dbReference>
<accession>A0A026WC84</accession>
<dbReference type="Pfam" id="PF12372">
    <property type="entry name" value="Htt_N-HEAT"/>
    <property type="match status" value="1"/>
</dbReference>
<comment type="subcellular location">
    <subcellularLocation>
        <location evidence="3">Cytoplasm</location>
    </subcellularLocation>
    <subcellularLocation>
        <location evidence="2">Nucleus</location>
    </subcellularLocation>
</comment>
<dbReference type="InterPro" id="IPR021133">
    <property type="entry name" value="HEAT_type_2"/>
</dbReference>
<dbReference type="STRING" id="2015173.A0A026WC84"/>
<dbReference type="PANTHER" id="PTHR10170">
    <property type="entry name" value="HUNTINGTON DISEASE PROTEIN"/>
    <property type="match status" value="1"/>
</dbReference>
<dbReference type="InterPro" id="IPR028426">
    <property type="entry name" value="Huntingtin_fam"/>
</dbReference>
<proteinExistence type="inferred from homology"/>
<feature type="region of interest" description="Disordered" evidence="8">
    <location>
        <begin position="431"/>
        <end position="462"/>
    </location>
</feature>
<dbReference type="Proteomes" id="UP000053097">
    <property type="component" value="Unassembled WGS sequence"/>
</dbReference>
<evidence type="ECO:0000313" key="10">
    <source>
        <dbReference type="Proteomes" id="UP000053097"/>
    </source>
</evidence>
<feature type="repeat" description="HEAT" evidence="7">
    <location>
        <begin position="61"/>
        <end position="98"/>
    </location>
</feature>
<dbReference type="InterPro" id="IPR048413">
    <property type="entry name" value="Htt_C-HEAT_rpt"/>
</dbReference>
<keyword evidence="5" id="KW-0963">Cytoplasm</keyword>
<evidence type="ECO:0000256" key="6">
    <source>
        <dbReference type="ARBA" id="ARBA00023242"/>
    </source>
</evidence>
<evidence type="ECO:0000256" key="8">
    <source>
        <dbReference type="SAM" id="MobiDB-lite"/>
    </source>
</evidence>
<name>A0A026WC84_OOCBI</name>
<feature type="compositionally biased region" description="Basic and acidic residues" evidence="8">
    <location>
        <begin position="986"/>
        <end position="1000"/>
    </location>
</feature>
<dbReference type="GO" id="GO:0005634">
    <property type="term" value="C:nucleus"/>
    <property type="evidence" value="ECO:0007669"/>
    <property type="project" value="UniProtKB-SubCell"/>
</dbReference>
<feature type="region of interest" description="Disordered" evidence="8">
    <location>
        <begin position="3035"/>
        <end position="3078"/>
    </location>
</feature>
<reference evidence="9 10" key="1">
    <citation type="journal article" date="2014" name="Curr. Biol.">
        <title>The genome of the clonal raider ant Cerapachys biroi.</title>
        <authorList>
            <person name="Oxley P.R."/>
            <person name="Ji L."/>
            <person name="Fetter-Pruneda I."/>
            <person name="McKenzie S.K."/>
            <person name="Li C."/>
            <person name="Hu H."/>
            <person name="Zhang G."/>
            <person name="Kronauer D.J."/>
        </authorList>
    </citation>
    <scope>NUCLEOTIDE SEQUENCE [LARGE SCALE GENOMIC DNA]</scope>
</reference>
<dbReference type="Pfam" id="PF20925">
    <property type="entry name" value="Htt_bridge"/>
    <property type="match status" value="1"/>
</dbReference>
<dbReference type="Pfam" id="PF20926">
    <property type="entry name" value="Htt_N-HEAT_1"/>
    <property type="match status" value="1"/>
</dbReference>
<evidence type="ECO:0000256" key="5">
    <source>
        <dbReference type="ARBA" id="ARBA00022490"/>
    </source>
</evidence>
<evidence type="ECO:0000313" key="9">
    <source>
        <dbReference type="EMBL" id="EZA53281.1"/>
    </source>
</evidence>
<gene>
    <name evidence="9" type="ORF">X777_06360</name>
</gene>
<dbReference type="InterPro" id="IPR048412">
    <property type="entry name" value="Htt_bridge"/>
</dbReference>
<dbReference type="GO" id="GO:0005737">
    <property type="term" value="C:cytoplasm"/>
    <property type="evidence" value="ECO:0007669"/>
    <property type="project" value="UniProtKB-SubCell"/>
</dbReference>